<reference evidence="1" key="2">
    <citation type="submission" date="2017-11" db="EMBL/GenBank/DDBJ databases">
        <title>Coralsnake Venomics: Analyses of Venom Gland Transcriptomes and Proteomes of Six Brazilian Taxa.</title>
        <authorList>
            <person name="Aird S.D."/>
            <person name="Jorge da Silva N."/>
            <person name="Qiu L."/>
            <person name="Villar-Briones A."/>
            <person name="Aparecida-Saddi V."/>
            <person name="Campos-Telles M.P."/>
            <person name="Grau M."/>
            <person name="Mikheyev A.S."/>
        </authorList>
    </citation>
    <scope>NUCLEOTIDE SEQUENCE</scope>
    <source>
        <tissue evidence="1">Venom_gland</tissue>
    </source>
</reference>
<reference evidence="1" key="1">
    <citation type="submission" date="2017-07" db="EMBL/GenBank/DDBJ databases">
        <authorList>
            <person name="Mikheyev A."/>
            <person name="Grau M."/>
        </authorList>
    </citation>
    <scope>NUCLEOTIDE SEQUENCE</scope>
    <source>
        <tissue evidence="1">Venom_gland</tissue>
    </source>
</reference>
<sequence length="99" mass="11476">MGVSAPVAWSAVIQLSSMLAIEEMANVTQLYLFQIQKQAHFKSGSGLQNLHDQWHATIIYFLKNVHCQRDRMHQTLVSVYSINLQSIVQYLHKCQIFNW</sequence>
<protein>
    <submittedName>
        <fullName evidence="1">Uncharacterized protein</fullName>
    </submittedName>
</protein>
<accession>A0A2D4F8N7</accession>
<evidence type="ECO:0000313" key="1">
    <source>
        <dbReference type="EMBL" id="LAA43858.1"/>
    </source>
</evidence>
<organism evidence="1">
    <name type="scientific">Micrurus corallinus</name>
    <name type="common">Brazilian coral snake</name>
    <dbReference type="NCBI Taxonomy" id="54390"/>
    <lineage>
        <taxon>Eukaryota</taxon>
        <taxon>Metazoa</taxon>
        <taxon>Chordata</taxon>
        <taxon>Craniata</taxon>
        <taxon>Vertebrata</taxon>
        <taxon>Euteleostomi</taxon>
        <taxon>Lepidosauria</taxon>
        <taxon>Squamata</taxon>
        <taxon>Bifurcata</taxon>
        <taxon>Unidentata</taxon>
        <taxon>Episquamata</taxon>
        <taxon>Toxicofera</taxon>
        <taxon>Serpentes</taxon>
        <taxon>Colubroidea</taxon>
        <taxon>Elapidae</taxon>
        <taxon>Elapinae</taxon>
        <taxon>Micrurus</taxon>
    </lineage>
</organism>
<proteinExistence type="predicted"/>
<dbReference type="AlphaFoldDB" id="A0A2D4F8N7"/>
<dbReference type="EMBL" id="IACJ01055276">
    <property type="protein sequence ID" value="LAA43858.1"/>
    <property type="molecule type" value="Transcribed_RNA"/>
</dbReference>
<name>A0A2D4F8N7_MICCO</name>